<dbReference type="EMBL" id="JABZFV010000001">
    <property type="protein sequence ID" value="MBF0934135.1"/>
    <property type="molecule type" value="Genomic_DNA"/>
</dbReference>
<keyword evidence="1" id="KW-0175">Coiled coil</keyword>
<gene>
    <name evidence="2" type="ORF">HXK00_00650</name>
</gene>
<protein>
    <submittedName>
        <fullName evidence="2">Uncharacterized protein</fullName>
    </submittedName>
</protein>
<evidence type="ECO:0000313" key="2">
    <source>
        <dbReference type="EMBL" id="MBF0934135.1"/>
    </source>
</evidence>
<proteinExistence type="predicted"/>
<dbReference type="Proteomes" id="UP000757900">
    <property type="component" value="Unassembled WGS sequence"/>
</dbReference>
<sequence length="174" mass="19947">MLEIALILAQSTVQVPTPQANSVWDYALLAFCTGGGAIVIPKTIEAWQGWRKTRHEFSRELKLDNQSAAENVIIMLKKQIDDQAEDYEARLDRQEAFYKEETENRKALYLATLNDFKEQLNEAMETIKELRQANLKLIIELQNCETNSQSWNHAFESLSIDKANLKVTIDEEGV</sequence>
<evidence type="ECO:0000256" key="1">
    <source>
        <dbReference type="SAM" id="Coils"/>
    </source>
</evidence>
<name>A0A929MPX8_ABIDE</name>
<accession>A0A929MPX8</accession>
<reference evidence="2" key="1">
    <citation type="submission" date="2020-04" db="EMBL/GenBank/DDBJ databases">
        <title>Deep metagenomics examines the oral microbiome during advanced dental caries in children, revealing novel taxa and co-occurrences with host molecules.</title>
        <authorList>
            <person name="Baker J.L."/>
            <person name="Morton J.T."/>
            <person name="Dinis M."/>
            <person name="Alvarez R."/>
            <person name="Tran N.C."/>
            <person name="Knight R."/>
            <person name="Edlund A."/>
        </authorList>
    </citation>
    <scope>NUCLEOTIDE SEQUENCE</scope>
    <source>
        <strain evidence="2">JCVI_23_bin.16</strain>
    </source>
</reference>
<feature type="coiled-coil region" evidence="1">
    <location>
        <begin position="77"/>
        <end position="147"/>
    </location>
</feature>
<evidence type="ECO:0000313" key="3">
    <source>
        <dbReference type="Proteomes" id="UP000757900"/>
    </source>
</evidence>
<organism evidence="2 3">
    <name type="scientific">Abiotrophia defectiva</name>
    <name type="common">Streptococcus defectivus</name>
    <dbReference type="NCBI Taxonomy" id="46125"/>
    <lineage>
        <taxon>Bacteria</taxon>
        <taxon>Bacillati</taxon>
        <taxon>Bacillota</taxon>
        <taxon>Bacilli</taxon>
        <taxon>Lactobacillales</taxon>
        <taxon>Aerococcaceae</taxon>
        <taxon>Abiotrophia</taxon>
    </lineage>
</organism>
<dbReference type="AlphaFoldDB" id="A0A929MPX8"/>
<comment type="caution">
    <text evidence="2">The sequence shown here is derived from an EMBL/GenBank/DDBJ whole genome shotgun (WGS) entry which is preliminary data.</text>
</comment>